<feature type="non-terminal residue" evidence="1">
    <location>
        <position position="1"/>
    </location>
</feature>
<sequence>CEMTPQVKSDVTKICDGSSLEFSAADSQCFVISGQCFLPGPIIPATLASRHEMMYAHNIESINCVHVPQENAHNSKQTFAAINNFKENGTPLVNNDRNTERQGHLKHLQNYVSASEHLMSCLNTCDVFLHSTLSVQDTNDTVHVKLDGFDNVSNIKLILIEAELPTEEAAKLQPHNKDFKVVVGVMFQVANSSNNMLVAILQLDTIACRICNICDPRLVWSRSERFINQFCESSFPQTFSPFSLYPMMFAHDFSFWEKDSDS</sequence>
<feature type="non-terminal residue" evidence="1">
    <location>
        <position position="262"/>
    </location>
</feature>
<evidence type="ECO:0000313" key="1">
    <source>
        <dbReference type="EMBL" id="CEK61203.1"/>
    </source>
</evidence>
<organism evidence="1">
    <name type="scientific">Arion vulgaris</name>
    <dbReference type="NCBI Taxonomy" id="1028688"/>
    <lineage>
        <taxon>Eukaryota</taxon>
        <taxon>Metazoa</taxon>
        <taxon>Spiralia</taxon>
        <taxon>Lophotrochozoa</taxon>
        <taxon>Mollusca</taxon>
        <taxon>Gastropoda</taxon>
        <taxon>Heterobranchia</taxon>
        <taxon>Euthyneura</taxon>
        <taxon>Panpulmonata</taxon>
        <taxon>Eupulmonata</taxon>
        <taxon>Stylommatophora</taxon>
        <taxon>Helicina</taxon>
        <taxon>Arionoidea</taxon>
        <taxon>Arionidae</taxon>
        <taxon>Arion</taxon>
    </lineage>
</organism>
<dbReference type="EMBL" id="HACG01014338">
    <property type="protein sequence ID" value="CEK61203.1"/>
    <property type="molecule type" value="Transcribed_RNA"/>
</dbReference>
<accession>A0A0B6YY90</accession>
<protein>
    <submittedName>
        <fullName evidence="1">Uncharacterized protein</fullName>
    </submittedName>
</protein>
<gene>
    <name evidence="1" type="primary">ORF41602</name>
</gene>
<dbReference type="AlphaFoldDB" id="A0A0B6YY90"/>
<reference evidence="1" key="1">
    <citation type="submission" date="2014-12" db="EMBL/GenBank/DDBJ databases">
        <title>Insight into the proteome of Arion vulgaris.</title>
        <authorList>
            <person name="Aradska J."/>
            <person name="Bulat T."/>
            <person name="Smidak R."/>
            <person name="Sarate P."/>
            <person name="Gangsoo J."/>
            <person name="Sialana F."/>
            <person name="Bilban M."/>
            <person name="Lubec G."/>
        </authorList>
    </citation>
    <scope>NUCLEOTIDE SEQUENCE</scope>
    <source>
        <tissue evidence="1">Skin</tissue>
    </source>
</reference>
<name>A0A0B6YY90_9EUPU</name>
<proteinExistence type="predicted"/>